<comment type="similarity">
    <text evidence="1">Belongs to the arginase family. Agmatinase subfamily.</text>
</comment>
<evidence type="ECO:0000256" key="1">
    <source>
        <dbReference type="ARBA" id="ARBA00009227"/>
    </source>
</evidence>
<dbReference type="PANTHER" id="PTHR11358">
    <property type="entry name" value="ARGINASE/AGMATINASE"/>
    <property type="match status" value="1"/>
</dbReference>
<dbReference type="PROSITE" id="PS51409">
    <property type="entry name" value="ARGINASE_2"/>
    <property type="match status" value="1"/>
</dbReference>
<dbReference type="Gene3D" id="3.40.800.10">
    <property type="entry name" value="Ureohydrolase domain"/>
    <property type="match status" value="1"/>
</dbReference>
<dbReference type="GO" id="GO:0008783">
    <property type="term" value="F:agmatinase activity"/>
    <property type="evidence" value="ECO:0007669"/>
    <property type="project" value="UniProtKB-EC"/>
</dbReference>
<name>A0A160V805_9ZZZZ</name>
<accession>A0A160V805</accession>
<evidence type="ECO:0000256" key="2">
    <source>
        <dbReference type="ARBA" id="ARBA00022723"/>
    </source>
</evidence>
<protein>
    <submittedName>
        <fullName evidence="4">Agmatinase</fullName>
        <ecNumber evidence="4">3.5.3.11</ecNumber>
    </submittedName>
</protein>
<dbReference type="Pfam" id="PF00491">
    <property type="entry name" value="Arginase"/>
    <property type="match status" value="1"/>
</dbReference>
<sequence>MTETGPESQPEPASFLIPHNFLALPQEQSSLAAAQVALIPVPYDSTTSFRSGSRDGPEAMIMASYGLEDYDFELELDVSEIGIHTTGAVEPHMAGPGPMTGRVKDVVASYLKEGKTVGLLGGEHSITIGSVQAHMEAYPSLSVLYLDAHADLRDEYMGTPFGHASAARRAYERCPVTLAGIRSLCPEEHDFIRKNDIPVWYWDPNSSPDSVLDTLSDPVYGSVDLDVLDPALMPAVGTPEPGGMTWHQLVSLLSKVAESRRIVGFDVCELAPADGPPACSYTAAKLVYKLVALACGKRNGLP</sequence>
<dbReference type="InterPro" id="IPR005925">
    <property type="entry name" value="Agmatinase-rel"/>
</dbReference>
<evidence type="ECO:0000256" key="3">
    <source>
        <dbReference type="ARBA" id="ARBA00022801"/>
    </source>
</evidence>
<evidence type="ECO:0000313" key="4">
    <source>
        <dbReference type="EMBL" id="CUV02022.1"/>
    </source>
</evidence>
<dbReference type="GO" id="GO:0046872">
    <property type="term" value="F:metal ion binding"/>
    <property type="evidence" value="ECO:0007669"/>
    <property type="project" value="UniProtKB-KW"/>
</dbReference>
<dbReference type="InterPro" id="IPR006035">
    <property type="entry name" value="Ureohydrolase"/>
</dbReference>
<dbReference type="CDD" id="cd11593">
    <property type="entry name" value="Agmatinase-like_2"/>
    <property type="match status" value="1"/>
</dbReference>
<dbReference type="PANTHER" id="PTHR11358:SF26">
    <property type="entry name" value="GUANIDINO ACID HYDROLASE, MITOCHONDRIAL"/>
    <property type="match status" value="1"/>
</dbReference>
<gene>
    <name evidence="4" type="ORF">MGWOODY_Clf605</name>
</gene>
<dbReference type="GO" id="GO:0033389">
    <property type="term" value="P:putrescine biosynthetic process from arginine, via agmatine"/>
    <property type="evidence" value="ECO:0007669"/>
    <property type="project" value="TreeGrafter"/>
</dbReference>
<dbReference type="SUPFAM" id="SSF52768">
    <property type="entry name" value="Arginase/deacetylase"/>
    <property type="match status" value="1"/>
</dbReference>
<dbReference type="AlphaFoldDB" id="A0A160V805"/>
<dbReference type="EMBL" id="FAXA01000168">
    <property type="protein sequence ID" value="CUV02022.1"/>
    <property type="molecule type" value="Genomic_DNA"/>
</dbReference>
<reference evidence="4" key="1">
    <citation type="submission" date="2015-10" db="EMBL/GenBank/DDBJ databases">
        <authorList>
            <person name="Gilbert D.G."/>
        </authorList>
    </citation>
    <scope>NUCLEOTIDE SEQUENCE</scope>
</reference>
<dbReference type="InterPro" id="IPR023696">
    <property type="entry name" value="Ureohydrolase_dom_sf"/>
</dbReference>
<keyword evidence="2" id="KW-0479">Metal-binding</keyword>
<proteinExistence type="inferred from homology"/>
<dbReference type="PIRSF" id="PIRSF036979">
    <property type="entry name" value="Arginase"/>
    <property type="match status" value="1"/>
</dbReference>
<dbReference type="InterPro" id="IPR020855">
    <property type="entry name" value="Ureohydrolase_Mn_BS"/>
</dbReference>
<dbReference type="PROSITE" id="PS01053">
    <property type="entry name" value="ARGINASE_1"/>
    <property type="match status" value="1"/>
</dbReference>
<dbReference type="NCBIfam" id="TIGR01230">
    <property type="entry name" value="agmatinase"/>
    <property type="match status" value="1"/>
</dbReference>
<dbReference type="EC" id="3.5.3.11" evidence="4"/>
<keyword evidence="3 4" id="KW-0378">Hydrolase</keyword>
<organism evidence="4">
    <name type="scientific">hydrothermal vent metagenome</name>
    <dbReference type="NCBI Taxonomy" id="652676"/>
    <lineage>
        <taxon>unclassified sequences</taxon>
        <taxon>metagenomes</taxon>
        <taxon>ecological metagenomes</taxon>
    </lineage>
</organism>